<dbReference type="RefSeq" id="WP_136875857.1">
    <property type="nucleotide sequence ID" value="NZ_SWBO01000003.1"/>
</dbReference>
<comment type="caution">
    <text evidence="1">The sequence shown here is derived from an EMBL/GenBank/DDBJ whole genome shotgun (WGS) entry which is preliminary data.</text>
</comment>
<sequence>MKTSNKILIGFAAALILIPVLGMVIVSATQYKNQPDHFEAFKDQIEDLKSFETKSQGKTSIKLNENYDQINIENGNGSSLEVKLLKDDNYGAKIADEFKDVIKFKVNNGILNISFKQGFKIDDFNNRIIIVLYAPEFKNLKAKNLFNLHIKAELSDFSMDLTDCNFNLAKGGATSTKVVNGDTTENKVFNQTLIKNLKLSLNNTKFYMSDLDLNSLYINALNNSSVFINNDEFNSKKLSINELTINTNGLADVKIKQVVVEKAKGVFSDSTKLEIPAYLLNQMYKK</sequence>
<proteinExistence type="predicted"/>
<dbReference type="Proteomes" id="UP000310477">
    <property type="component" value="Unassembled WGS sequence"/>
</dbReference>
<dbReference type="Gene3D" id="2.160.20.120">
    <property type="match status" value="1"/>
</dbReference>
<gene>
    <name evidence="1" type="ORF">FA045_06915</name>
</gene>
<accession>A0A4U1C743</accession>
<protein>
    <submittedName>
        <fullName evidence="1">Uncharacterized protein</fullName>
    </submittedName>
</protein>
<evidence type="ECO:0000313" key="1">
    <source>
        <dbReference type="EMBL" id="TKC01972.1"/>
    </source>
</evidence>
<dbReference type="EMBL" id="SWBO01000003">
    <property type="protein sequence ID" value="TKC01972.1"/>
    <property type="molecule type" value="Genomic_DNA"/>
</dbReference>
<reference evidence="1 2" key="1">
    <citation type="submission" date="2019-04" db="EMBL/GenBank/DDBJ databases">
        <title>Pedobacter sp. AR-2-6 sp. nov., isolated from Arctic soil.</title>
        <authorList>
            <person name="Dahal R.H."/>
            <person name="Kim D.-U."/>
        </authorList>
    </citation>
    <scope>NUCLEOTIDE SEQUENCE [LARGE SCALE GENOMIC DNA]</scope>
    <source>
        <strain evidence="1 2">AR-2-6</strain>
    </source>
</reference>
<name>A0A4U1C743_9SPHI</name>
<dbReference type="OrthoDB" id="704721at2"/>
<organism evidence="1 2">
    <name type="scientific">Pedobacter cryotolerans</name>
    <dbReference type="NCBI Taxonomy" id="2571270"/>
    <lineage>
        <taxon>Bacteria</taxon>
        <taxon>Pseudomonadati</taxon>
        <taxon>Bacteroidota</taxon>
        <taxon>Sphingobacteriia</taxon>
        <taxon>Sphingobacteriales</taxon>
        <taxon>Sphingobacteriaceae</taxon>
        <taxon>Pedobacter</taxon>
    </lineage>
</organism>
<evidence type="ECO:0000313" key="2">
    <source>
        <dbReference type="Proteomes" id="UP000310477"/>
    </source>
</evidence>
<keyword evidence="2" id="KW-1185">Reference proteome</keyword>
<dbReference type="AlphaFoldDB" id="A0A4U1C743"/>